<name>A0A8S1PHT8_9CILI</name>
<dbReference type="OrthoDB" id="302956at2759"/>
<reference evidence="1" key="1">
    <citation type="submission" date="2021-01" db="EMBL/GenBank/DDBJ databases">
        <authorList>
            <consortium name="Genoscope - CEA"/>
            <person name="William W."/>
        </authorList>
    </citation>
    <scope>NUCLEOTIDE SEQUENCE</scope>
</reference>
<protein>
    <submittedName>
        <fullName evidence="1">Uncharacterized protein</fullName>
    </submittedName>
</protein>
<dbReference type="EMBL" id="CAJJDN010000078">
    <property type="protein sequence ID" value="CAD8102852.1"/>
    <property type="molecule type" value="Genomic_DNA"/>
</dbReference>
<comment type="caution">
    <text evidence="1">The sequence shown here is derived from an EMBL/GenBank/DDBJ whole genome shotgun (WGS) entry which is preliminary data.</text>
</comment>
<sequence>MIDKAVNNKYIKYCECGHSIEHHSQQDFYFKPKQVLLIEINKELKNEHFSAQKNKISIDSLLRKKEAKRHKIKQKILKVLIIMKDCLTQLLSSALYKLDILDVKAIDFVLKFYPEYKNVLQEFQDIEIQQLGDVEQ</sequence>
<proteinExistence type="predicted"/>
<evidence type="ECO:0000313" key="2">
    <source>
        <dbReference type="Proteomes" id="UP000692954"/>
    </source>
</evidence>
<dbReference type="Proteomes" id="UP000692954">
    <property type="component" value="Unassembled WGS sequence"/>
</dbReference>
<evidence type="ECO:0000313" key="1">
    <source>
        <dbReference type="EMBL" id="CAD8102852.1"/>
    </source>
</evidence>
<dbReference type="AlphaFoldDB" id="A0A8S1PHT8"/>
<organism evidence="1 2">
    <name type="scientific">Paramecium sonneborni</name>
    <dbReference type="NCBI Taxonomy" id="65129"/>
    <lineage>
        <taxon>Eukaryota</taxon>
        <taxon>Sar</taxon>
        <taxon>Alveolata</taxon>
        <taxon>Ciliophora</taxon>
        <taxon>Intramacronucleata</taxon>
        <taxon>Oligohymenophorea</taxon>
        <taxon>Peniculida</taxon>
        <taxon>Parameciidae</taxon>
        <taxon>Paramecium</taxon>
    </lineage>
</organism>
<accession>A0A8S1PHT8</accession>
<gene>
    <name evidence="1" type="ORF">PSON_ATCC_30995.1.T0780233</name>
</gene>
<keyword evidence="2" id="KW-1185">Reference proteome</keyword>